<dbReference type="InterPro" id="IPR006439">
    <property type="entry name" value="HAD-SF_hydro_IA"/>
</dbReference>
<dbReference type="InterPro" id="IPR023214">
    <property type="entry name" value="HAD_sf"/>
</dbReference>
<keyword evidence="2" id="KW-1185">Reference proteome</keyword>
<evidence type="ECO:0000313" key="2">
    <source>
        <dbReference type="Proteomes" id="UP000253529"/>
    </source>
</evidence>
<protein>
    <submittedName>
        <fullName evidence="1">2-haloacid dehalogenase/putative hydrolase of the HAD superfamily</fullName>
    </submittedName>
</protein>
<dbReference type="SFLD" id="SFLDS00003">
    <property type="entry name" value="Haloacid_Dehalogenase"/>
    <property type="match status" value="1"/>
</dbReference>
<dbReference type="Proteomes" id="UP000253529">
    <property type="component" value="Unassembled WGS sequence"/>
</dbReference>
<dbReference type="InterPro" id="IPR036412">
    <property type="entry name" value="HAD-like_sf"/>
</dbReference>
<dbReference type="AlphaFoldDB" id="A0A366FH88"/>
<accession>A0A366FH88</accession>
<reference evidence="1 2" key="1">
    <citation type="submission" date="2018-06" db="EMBL/GenBank/DDBJ databases">
        <title>Genomic Encyclopedia of Type Strains, Phase IV (KMG-IV): sequencing the most valuable type-strain genomes for metagenomic binning, comparative biology and taxonomic classification.</title>
        <authorList>
            <person name="Goeker M."/>
        </authorList>
    </citation>
    <scope>NUCLEOTIDE SEQUENCE [LARGE SCALE GENOMIC DNA]</scope>
    <source>
        <strain evidence="1 2">DSM 24875</strain>
    </source>
</reference>
<dbReference type="SFLD" id="SFLDG01129">
    <property type="entry name" value="C1.5:_HAD__Beta-PGM__Phosphata"/>
    <property type="match status" value="1"/>
</dbReference>
<dbReference type="EMBL" id="QNRK01000010">
    <property type="protein sequence ID" value="RBP14042.1"/>
    <property type="molecule type" value="Genomic_DNA"/>
</dbReference>
<dbReference type="PANTHER" id="PTHR43611:SF3">
    <property type="entry name" value="FLAVIN MONONUCLEOTIDE HYDROLASE 1, CHLOROPLATIC"/>
    <property type="match status" value="1"/>
</dbReference>
<proteinExistence type="predicted"/>
<dbReference type="Pfam" id="PF00702">
    <property type="entry name" value="Hydrolase"/>
    <property type="match status" value="1"/>
</dbReference>
<dbReference type="SUPFAM" id="SSF56784">
    <property type="entry name" value="HAD-like"/>
    <property type="match status" value="1"/>
</dbReference>
<dbReference type="Gene3D" id="1.10.150.240">
    <property type="entry name" value="Putative phosphatase, domain 2"/>
    <property type="match status" value="1"/>
</dbReference>
<dbReference type="PANTHER" id="PTHR43611">
    <property type="entry name" value="ALPHA-D-GLUCOSE 1-PHOSPHATE PHOSPHATASE"/>
    <property type="match status" value="1"/>
</dbReference>
<sequence>MIVVFDIGNVLLRWDPRNLYRTVFADEARMERFLATALSGDFILQTDVDPDFSAAVEARAQAFPEFAEEVRLYDSRWVETLAGPIEENVALLRRLRAAGRPVHALSNFSTAKFAISEGLHDFLRAFDTRIVSGHVGVAKPDRRIYEILVERVGRKPRELLFIDDSLANIRAAEALGIATIHYTPGVDLEAELKARGVAA</sequence>
<evidence type="ECO:0000313" key="1">
    <source>
        <dbReference type="EMBL" id="RBP14042.1"/>
    </source>
</evidence>
<comment type="caution">
    <text evidence="1">The sequence shown here is derived from an EMBL/GenBank/DDBJ whole genome shotgun (WGS) entry which is preliminary data.</text>
</comment>
<keyword evidence="1" id="KW-0378">Hydrolase</keyword>
<dbReference type="CDD" id="cd02603">
    <property type="entry name" value="HAD_sEH-N_like"/>
    <property type="match status" value="1"/>
</dbReference>
<dbReference type="Gene3D" id="3.40.50.1000">
    <property type="entry name" value="HAD superfamily/HAD-like"/>
    <property type="match status" value="1"/>
</dbReference>
<dbReference type="InterPro" id="IPR023198">
    <property type="entry name" value="PGP-like_dom2"/>
</dbReference>
<gene>
    <name evidence="1" type="ORF">DFR50_11066</name>
</gene>
<name>A0A366FH88_9HYPH</name>
<dbReference type="NCBIfam" id="TIGR01509">
    <property type="entry name" value="HAD-SF-IA-v3"/>
    <property type="match status" value="1"/>
</dbReference>
<organism evidence="1 2">
    <name type="scientific">Roseiarcus fermentans</name>
    <dbReference type="NCBI Taxonomy" id="1473586"/>
    <lineage>
        <taxon>Bacteria</taxon>
        <taxon>Pseudomonadati</taxon>
        <taxon>Pseudomonadota</taxon>
        <taxon>Alphaproteobacteria</taxon>
        <taxon>Hyphomicrobiales</taxon>
        <taxon>Roseiarcaceae</taxon>
        <taxon>Roseiarcus</taxon>
    </lineage>
</organism>
<dbReference type="PRINTS" id="PR00413">
    <property type="entry name" value="HADHALOGNASE"/>
</dbReference>
<dbReference type="GO" id="GO:0016787">
    <property type="term" value="F:hydrolase activity"/>
    <property type="evidence" value="ECO:0007669"/>
    <property type="project" value="UniProtKB-KW"/>
</dbReference>
<dbReference type="RefSeq" id="WP_210208856.1">
    <property type="nucleotide sequence ID" value="NZ_QNRK01000010.1"/>
</dbReference>